<dbReference type="EMBL" id="MU032344">
    <property type="protein sequence ID" value="KAF3770111.1"/>
    <property type="molecule type" value="Genomic_DNA"/>
</dbReference>
<feature type="signal peptide" evidence="7">
    <location>
        <begin position="1"/>
        <end position="23"/>
    </location>
</feature>
<dbReference type="InterPro" id="IPR033907">
    <property type="entry name" value="Endolysin_autolysin"/>
</dbReference>
<keyword evidence="9" id="KW-1185">Reference proteome</keyword>
<keyword evidence="7" id="KW-0732">Signal</keyword>
<dbReference type="GO" id="GO:0003796">
    <property type="term" value="F:lysozyme activity"/>
    <property type="evidence" value="ECO:0007669"/>
    <property type="project" value="UniProtKB-EC"/>
</dbReference>
<comment type="catalytic activity">
    <reaction evidence="1">
        <text>Hydrolysis of (1-&gt;4)-beta-linkages between N-acetylmuramic acid and N-acetyl-D-glucosamine residues in a peptidoglycan and between N-acetyl-D-glucosamine residues in chitodextrins.</text>
        <dbReference type="EC" id="3.2.1.17"/>
    </reaction>
</comment>
<dbReference type="PANTHER" id="PTHR38107">
    <property type="match status" value="1"/>
</dbReference>
<gene>
    <name evidence="8" type="ORF">M406DRAFT_105216</name>
</gene>
<evidence type="ECO:0000256" key="1">
    <source>
        <dbReference type="ARBA" id="ARBA00000632"/>
    </source>
</evidence>
<dbReference type="SUPFAM" id="SSF53955">
    <property type="entry name" value="Lysozyme-like"/>
    <property type="match status" value="1"/>
</dbReference>
<evidence type="ECO:0000313" key="8">
    <source>
        <dbReference type="EMBL" id="KAF3770111.1"/>
    </source>
</evidence>
<dbReference type="HAMAP" id="MF_04110">
    <property type="entry name" value="ENDOLYSIN_T4"/>
    <property type="match status" value="1"/>
</dbReference>
<name>A0A9P4YBP9_CRYP1</name>
<keyword evidence="5" id="KW-1035">Host cytoplasm</keyword>
<dbReference type="PANTHER" id="PTHR38107:SF3">
    <property type="entry name" value="LYSOZYME RRRD-RELATED"/>
    <property type="match status" value="1"/>
</dbReference>
<dbReference type="GO" id="GO:0009253">
    <property type="term" value="P:peptidoglycan catabolic process"/>
    <property type="evidence" value="ECO:0007669"/>
    <property type="project" value="InterPro"/>
</dbReference>
<dbReference type="OrthoDB" id="5358886at2759"/>
<dbReference type="Pfam" id="PF00959">
    <property type="entry name" value="Phage_lysozyme"/>
    <property type="match status" value="1"/>
</dbReference>
<reference evidence="8" key="1">
    <citation type="journal article" date="2020" name="Phytopathology">
        <title>Genome sequence of the chestnut blight fungus Cryphonectria parasitica EP155: A fundamental resource for an archetypical invasive plant pathogen.</title>
        <authorList>
            <person name="Crouch J.A."/>
            <person name="Dawe A."/>
            <person name="Aerts A."/>
            <person name="Barry K."/>
            <person name="Churchill A.C.L."/>
            <person name="Grimwood J."/>
            <person name="Hillman B."/>
            <person name="Milgroom M.G."/>
            <person name="Pangilinan J."/>
            <person name="Smith M."/>
            <person name="Salamov A."/>
            <person name="Schmutz J."/>
            <person name="Yadav J."/>
            <person name="Grigoriev I.V."/>
            <person name="Nuss D."/>
        </authorList>
    </citation>
    <scope>NUCLEOTIDE SEQUENCE</scope>
    <source>
        <strain evidence="8">EP155</strain>
    </source>
</reference>
<dbReference type="InterPro" id="IPR051018">
    <property type="entry name" value="Bacteriophage_GH24"/>
</dbReference>
<dbReference type="Proteomes" id="UP000803844">
    <property type="component" value="Unassembled WGS sequence"/>
</dbReference>
<evidence type="ECO:0000256" key="4">
    <source>
        <dbReference type="ARBA" id="ARBA00022801"/>
    </source>
</evidence>
<dbReference type="InterPro" id="IPR023346">
    <property type="entry name" value="Lysozyme-like_dom_sf"/>
</dbReference>
<evidence type="ECO:0000256" key="7">
    <source>
        <dbReference type="SAM" id="SignalP"/>
    </source>
</evidence>
<keyword evidence="3" id="KW-0081">Bacteriolytic enzyme</keyword>
<proteinExistence type="inferred from homology"/>
<dbReference type="GO" id="GO:0031640">
    <property type="term" value="P:killing of cells of another organism"/>
    <property type="evidence" value="ECO:0007669"/>
    <property type="project" value="UniProtKB-KW"/>
</dbReference>
<keyword evidence="4 8" id="KW-0378">Hydrolase</keyword>
<evidence type="ECO:0000313" key="9">
    <source>
        <dbReference type="Proteomes" id="UP000803844"/>
    </source>
</evidence>
<dbReference type="Gene3D" id="1.10.530.40">
    <property type="match status" value="1"/>
</dbReference>
<evidence type="ECO:0000256" key="6">
    <source>
        <dbReference type="ARBA" id="ARBA00023295"/>
    </source>
</evidence>
<evidence type="ECO:0000256" key="3">
    <source>
        <dbReference type="ARBA" id="ARBA00022638"/>
    </source>
</evidence>
<dbReference type="InterPro" id="IPR023347">
    <property type="entry name" value="Lysozyme_dom_sf"/>
</dbReference>
<feature type="chain" id="PRO_5040256012" evidence="7">
    <location>
        <begin position="24"/>
        <end position="346"/>
    </location>
</feature>
<evidence type="ECO:0000256" key="2">
    <source>
        <dbReference type="ARBA" id="ARBA00022529"/>
    </source>
</evidence>
<dbReference type="AlphaFoldDB" id="A0A9P4YBP9"/>
<protein>
    <submittedName>
        <fullName evidence="8">Family 24 glycoside hydrolase</fullName>
    </submittedName>
</protein>
<dbReference type="GO" id="GO:0042742">
    <property type="term" value="P:defense response to bacterium"/>
    <property type="evidence" value="ECO:0007669"/>
    <property type="project" value="UniProtKB-KW"/>
</dbReference>
<keyword evidence="2" id="KW-0929">Antimicrobial</keyword>
<dbReference type="InterPro" id="IPR034690">
    <property type="entry name" value="Endolysin_T4_type"/>
</dbReference>
<sequence length="346" mass="34505">MHRASLSLLFPFLLSLLNSPIRAATTTCTISTGHDGICVSTTSCASGGGTSTPGFCPGAADIQCCTYGSCALPSSGLAGLCLPTSSCSSGGGTSTAGLCPGDSSIQCCTYGTCSVGGVGGECVDTGACSGTSTPGYCPSGSNIQCCTGGGGGGGGGGSTGGGGDDDDDVPAEYQGDGSTCSSGYPLLNTASLALIREFEGLYASPYGDPDGHPTIGIGHLCSDASCSDVNYPIPLSVDDAWALLIGDLLEYRKCISDDLASTVHLNANQFGALVSWAYNEGCAAAGSSTLIRELNAGEDADTVAEEELPKWVYGDNGVLPGLVRRRNAEVALFKTADSVVANPNPC</sequence>
<dbReference type="GO" id="GO:0016998">
    <property type="term" value="P:cell wall macromolecule catabolic process"/>
    <property type="evidence" value="ECO:0007669"/>
    <property type="project" value="InterPro"/>
</dbReference>
<organism evidence="8 9">
    <name type="scientific">Cryphonectria parasitica (strain ATCC 38755 / EP155)</name>
    <dbReference type="NCBI Taxonomy" id="660469"/>
    <lineage>
        <taxon>Eukaryota</taxon>
        <taxon>Fungi</taxon>
        <taxon>Dikarya</taxon>
        <taxon>Ascomycota</taxon>
        <taxon>Pezizomycotina</taxon>
        <taxon>Sordariomycetes</taxon>
        <taxon>Sordariomycetidae</taxon>
        <taxon>Diaporthales</taxon>
        <taxon>Cryphonectriaceae</taxon>
        <taxon>Cryphonectria-Endothia species complex</taxon>
        <taxon>Cryphonectria</taxon>
    </lineage>
</organism>
<dbReference type="InterPro" id="IPR002196">
    <property type="entry name" value="Glyco_hydro_24"/>
</dbReference>
<dbReference type="GeneID" id="63832262"/>
<keyword evidence="6" id="KW-0326">Glycosidase</keyword>
<dbReference type="CDD" id="cd00737">
    <property type="entry name" value="lyz_endolysin_autolysin"/>
    <property type="match status" value="1"/>
</dbReference>
<evidence type="ECO:0000256" key="5">
    <source>
        <dbReference type="ARBA" id="ARBA00023200"/>
    </source>
</evidence>
<accession>A0A9P4YBP9</accession>
<dbReference type="RefSeq" id="XP_040781072.1">
    <property type="nucleotide sequence ID" value="XM_040915133.1"/>
</dbReference>
<comment type="caution">
    <text evidence="8">The sequence shown here is derived from an EMBL/GenBank/DDBJ whole genome shotgun (WGS) entry which is preliminary data.</text>
</comment>